<comment type="similarity">
    <text evidence="6">Belongs to the gamma-glutamyltransferase family.</text>
</comment>
<dbReference type="Proteomes" id="UP000069241">
    <property type="component" value="Chromosome"/>
</dbReference>
<dbReference type="GO" id="GO:0103068">
    <property type="term" value="F:leukotriene C4 gamma-glutamyl transferase activity"/>
    <property type="evidence" value="ECO:0007669"/>
    <property type="project" value="UniProtKB-EC"/>
</dbReference>
<keyword evidence="6" id="KW-0317">Glutathione biosynthesis</keyword>
<accession>A0A0X8JHP3</accession>
<proteinExistence type="inferred from homology"/>
<keyword evidence="6" id="KW-0378">Hydrolase</keyword>
<organism evidence="7 8">
    <name type="scientific">Desulfovibrio fairfieldensis</name>
    <dbReference type="NCBI Taxonomy" id="44742"/>
    <lineage>
        <taxon>Bacteria</taxon>
        <taxon>Pseudomonadati</taxon>
        <taxon>Thermodesulfobacteriota</taxon>
        <taxon>Desulfovibrionia</taxon>
        <taxon>Desulfovibrionales</taxon>
        <taxon>Desulfovibrionaceae</taxon>
        <taxon>Desulfovibrio</taxon>
    </lineage>
</organism>
<keyword evidence="6" id="KW-0012">Acyltransferase</keyword>
<dbReference type="PANTHER" id="PTHR43881:SF5">
    <property type="entry name" value="GAMMA-GLUTAMYLTRANSPEPTIDASE"/>
    <property type="match status" value="1"/>
</dbReference>
<comment type="catalytic activity">
    <reaction evidence="3 6">
        <text>an N-terminal (5-L-glutamyl)-[peptide] + an alpha-amino acid = 5-L-glutamyl amino acid + an N-terminal L-alpha-aminoacyl-[peptide]</text>
        <dbReference type="Rhea" id="RHEA:23904"/>
        <dbReference type="Rhea" id="RHEA-COMP:9780"/>
        <dbReference type="Rhea" id="RHEA-COMP:9795"/>
        <dbReference type="ChEBI" id="CHEBI:77644"/>
        <dbReference type="ChEBI" id="CHEBI:78597"/>
        <dbReference type="ChEBI" id="CHEBI:78599"/>
        <dbReference type="ChEBI" id="CHEBI:78608"/>
        <dbReference type="EC" id="2.3.2.2"/>
    </reaction>
</comment>
<evidence type="ECO:0000256" key="5">
    <source>
        <dbReference type="PIRSR" id="PIRSR600101-2"/>
    </source>
</evidence>
<keyword evidence="6" id="KW-0865">Zymogen</keyword>
<dbReference type="GO" id="GO:0006750">
    <property type="term" value="P:glutathione biosynthetic process"/>
    <property type="evidence" value="ECO:0007669"/>
    <property type="project" value="UniProtKB-KW"/>
</dbReference>
<dbReference type="UniPathway" id="UPA00204"/>
<comment type="pathway">
    <text evidence="6">Sulfur metabolism; glutathione metabolism.</text>
</comment>
<evidence type="ECO:0000256" key="1">
    <source>
        <dbReference type="ARBA" id="ARBA00001049"/>
    </source>
</evidence>
<keyword evidence="8" id="KW-1185">Reference proteome</keyword>
<feature type="binding site" evidence="5">
    <location>
        <position position="450"/>
    </location>
    <ligand>
        <name>L-glutamate</name>
        <dbReference type="ChEBI" id="CHEBI:29985"/>
    </ligand>
</feature>
<dbReference type="GO" id="GO:0036374">
    <property type="term" value="F:glutathione hydrolase activity"/>
    <property type="evidence" value="ECO:0007669"/>
    <property type="project" value="UniProtKB-UniRule"/>
</dbReference>
<evidence type="ECO:0000256" key="2">
    <source>
        <dbReference type="ARBA" id="ARBA00001089"/>
    </source>
</evidence>
<dbReference type="Gene3D" id="3.60.20.40">
    <property type="match status" value="1"/>
</dbReference>
<dbReference type="PANTHER" id="PTHR43881">
    <property type="entry name" value="GAMMA-GLUTAMYLTRANSPEPTIDASE (AFU_ORTHOLOGUE AFUA_4G13580)"/>
    <property type="match status" value="1"/>
</dbReference>
<evidence type="ECO:0000256" key="6">
    <source>
        <dbReference type="RuleBase" id="RU368036"/>
    </source>
</evidence>
<comment type="catalytic activity">
    <reaction evidence="2 6">
        <text>glutathione + H2O = L-cysteinylglycine + L-glutamate</text>
        <dbReference type="Rhea" id="RHEA:28807"/>
        <dbReference type="ChEBI" id="CHEBI:15377"/>
        <dbReference type="ChEBI" id="CHEBI:29985"/>
        <dbReference type="ChEBI" id="CHEBI:57925"/>
        <dbReference type="ChEBI" id="CHEBI:61694"/>
        <dbReference type="EC" id="3.4.19.13"/>
    </reaction>
</comment>
<evidence type="ECO:0000313" key="8">
    <source>
        <dbReference type="Proteomes" id="UP000069241"/>
    </source>
</evidence>
<evidence type="ECO:0000256" key="4">
    <source>
        <dbReference type="PIRSR" id="PIRSR600101-1"/>
    </source>
</evidence>
<dbReference type="InterPro" id="IPR043138">
    <property type="entry name" value="GGT_lsub"/>
</dbReference>
<name>A0A0X8JHP3_9BACT</name>
<dbReference type="Gene3D" id="1.10.246.130">
    <property type="match status" value="1"/>
</dbReference>
<dbReference type="InterPro" id="IPR029055">
    <property type="entry name" value="Ntn_hydrolases_N"/>
</dbReference>
<keyword evidence="6" id="KW-0808">Transferase</keyword>
<evidence type="ECO:0000256" key="3">
    <source>
        <dbReference type="ARBA" id="ARBA00047417"/>
    </source>
</evidence>
<dbReference type="EC" id="3.4.19.13" evidence="6"/>
<dbReference type="InterPro" id="IPR052896">
    <property type="entry name" value="GGT-like_enzyme"/>
</dbReference>
<evidence type="ECO:0000313" key="7">
    <source>
        <dbReference type="EMBL" id="AMD88832.1"/>
    </source>
</evidence>
<dbReference type="KEGG" id="dfi:AXF13_01145"/>
<dbReference type="AlphaFoldDB" id="A0A0X8JHP3"/>
<dbReference type="RefSeq" id="WP_062251323.1">
    <property type="nucleotide sequence ID" value="NZ_CP014229.1"/>
</dbReference>
<dbReference type="GO" id="GO:0006751">
    <property type="term" value="P:glutathione catabolic process"/>
    <property type="evidence" value="ECO:0007669"/>
    <property type="project" value="UniProtKB-UniRule"/>
</dbReference>
<comment type="subunit">
    <text evidence="6">This enzyme consists of two polypeptide chains, which are synthesized in precursor form from a single polypeptide.</text>
</comment>
<dbReference type="InterPro" id="IPR000101">
    <property type="entry name" value="GGT_peptidase"/>
</dbReference>
<dbReference type="InterPro" id="IPR043137">
    <property type="entry name" value="GGT_ssub_C"/>
</dbReference>
<dbReference type="PRINTS" id="PR01210">
    <property type="entry name" value="GGTRANSPTASE"/>
</dbReference>
<dbReference type="NCBIfam" id="TIGR00066">
    <property type="entry name" value="g_glut_trans"/>
    <property type="match status" value="1"/>
</dbReference>
<comment type="PTM">
    <text evidence="6">Cleaved by autocatalysis into a large and a small subunit.</text>
</comment>
<protein>
    <recommendedName>
        <fullName evidence="6">Glutathione hydrolase proenzyme</fullName>
        <ecNumber evidence="6">2.3.2.2</ecNumber>
        <ecNumber evidence="6">3.4.19.13</ecNumber>
    </recommendedName>
    <component>
        <recommendedName>
            <fullName evidence="6">Glutathione hydrolase large chain</fullName>
        </recommendedName>
    </component>
    <component>
        <recommendedName>
            <fullName evidence="6">Glutathione hydrolase small chain</fullName>
        </recommendedName>
    </component>
</protein>
<dbReference type="STRING" id="44742.AXF13_01145"/>
<dbReference type="EC" id="2.3.2.2" evidence="6"/>
<dbReference type="SUPFAM" id="SSF56235">
    <property type="entry name" value="N-terminal nucleophile aminohydrolases (Ntn hydrolases)"/>
    <property type="match status" value="1"/>
</dbReference>
<reference evidence="8" key="1">
    <citation type="submission" date="2016-02" db="EMBL/GenBank/DDBJ databases">
        <authorList>
            <person name="Holder M.E."/>
            <person name="Ajami N.J."/>
            <person name="Petrosino J.F."/>
        </authorList>
    </citation>
    <scope>NUCLEOTIDE SEQUENCE [LARGE SCALE GENOMIC DNA]</scope>
    <source>
        <strain evidence="8">CCUG 45958</strain>
    </source>
</reference>
<dbReference type="EMBL" id="CP014229">
    <property type="protein sequence ID" value="AMD88832.1"/>
    <property type="molecule type" value="Genomic_DNA"/>
</dbReference>
<comment type="catalytic activity">
    <reaction evidence="1 6">
        <text>an S-substituted glutathione + H2O = an S-substituted L-cysteinylglycine + L-glutamate</text>
        <dbReference type="Rhea" id="RHEA:59468"/>
        <dbReference type="ChEBI" id="CHEBI:15377"/>
        <dbReference type="ChEBI" id="CHEBI:29985"/>
        <dbReference type="ChEBI" id="CHEBI:90779"/>
        <dbReference type="ChEBI" id="CHEBI:143103"/>
        <dbReference type="EC" id="3.4.19.13"/>
    </reaction>
</comment>
<feature type="active site" description="Nucleophile" evidence="4">
    <location>
        <position position="367"/>
    </location>
</feature>
<gene>
    <name evidence="7" type="ORF">AXF13_01145</name>
</gene>
<dbReference type="Pfam" id="PF01019">
    <property type="entry name" value="G_glu_transpept"/>
    <property type="match status" value="1"/>
</dbReference>
<sequence length="553" mass="58843">MNTTVRYSATIPSGINPLGRKGMISTPHYLASQAGLDALRRGGTAVDAAIAASAVLSVVYPHMCGLGGDSFWLIYDAARDELKALNASGRAAASASPEFYAARGFKAVPARGYMAACTVPGAVSGWDEAFKLSKTSMGSPLSWAELLDPARGYAEDGFPVGHSLAHWLAVDTSGQGAGRGLHQFPAFLDVFCKENGRPYTLGETLRQPDLADSLSRLAQHGADEFYHGSIARAIADSMMLHSGLLTVGDMDDHQADWAEPLRVPYRDLTACSAPPNSQGMAALEILNICNNLDLAALGEGSADYYQAMVEAVRLAFQDRDRWLSDPAFGDIPLDRLLSPEYGREQAKRIRLEQSSGPLPPLAPGGDTVWLGAVDAAGNAVSMLQSIYHEFGSGMVATGTGILLQNRGCAFSLDPAHVNCLEPGKRTMHTLTPAMLLKDGRPRLVYGSMGGEGQPQTLAALTTRIVDFGLAPQDAVNAPRWLLGRSWGAPDNDLKLEGRIPESVAEELRRRGQPVLMVEDYTEIMGHAGAILCDEDGLLQGASDPRGDGQAVAL</sequence>